<evidence type="ECO:0008006" key="3">
    <source>
        <dbReference type="Google" id="ProtNLM"/>
    </source>
</evidence>
<dbReference type="AlphaFoldDB" id="A0A8S3QGH6"/>
<evidence type="ECO:0000313" key="1">
    <source>
        <dbReference type="EMBL" id="CAG2194631.1"/>
    </source>
</evidence>
<sequence>MAYVKIIRNLFLNNSNSDGALLQSKFEHVGDVKFENNKFEGNIAKTTLLMTGNVKYSVGKISIQHNDISGDWATESIIDINTYHEITVNYNNLRNLFPNVCVISAPKFEESFEINATFNYWGHESAVEILDDACGFEKDMDRSFMHYIPFYTDNNFNQVVALTQDRFDAHGALGGYVTKDFTIPSLSSPIIISRSLFVRPGSVLTVASGAVLLFKENRGIYVQGALQISTGSRRLTVMDSENENVPWYGIVMKTTSDKYSAINYAQINNTMQGFTAFTNRFEMKHTQINNSRASCLSIEPNDTGVTTHDFEGTSISNCKEIGISFFGDGEINVYNVNIQNASVGIKMDVSYGHLTVKSSNITNCSTAAYVPFGITSKAAGNLTLHSCRISNCSNGVKYSMGHVDIGFNTFYNTCHIYLKTWNNANLSFHDNTIEYGNCEGLGKCYLEAYAKGNKETKGRMFNISTNIFKDLVSDCIVDLVSSDSAGFFEGVFYFNQFLTTETTVGTITLDSKCFNFSHNIFDNPMSPYDIYVKKKGMLSMRDVD</sequence>
<dbReference type="EMBL" id="CAJPWZ010000487">
    <property type="protein sequence ID" value="CAG2194631.1"/>
    <property type="molecule type" value="Genomic_DNA"/>
</dbReference>
<organism evidence="1 2">
    <name type="scientific">Mytilus edulis</name>
    <name type="common">Blue mussel</name>
    <dbReference type="NCBI Taxonomy" id="6550"/>
    <lineage>
        <taxon>Eukaryota</taxon>
        <taxon>Metazoa</taxon>
        <taxon>Spiralia</taxon>
        <taxon>Lophotrochozoa</taxon>
        <taxon>Mollusca</taxon>
        <taxon>Bivalvia</taxon>
        <taxon>Autobranchia</taxon>
        <taxon>Pteriomorphia</taxon>
        <taxon>Mytilida</taxon>
        <taxon>Mytiloidea</taxon>
        <taxon>Mytilidae</taxon>
        <taxon>Mytilinae</taxon>
        <taxon>Mytilus</taxon>
    </lineage>
</organism>
<protein>
    <recommendedName>
        <fullName evidence="3">Right handed beta helix domain-containing protein</fullName>
    </recommendedName>
</protein>
<gene>
    <name evidence="1" type="ORF">MEDL_9645</name>
</gene>
<keyword evidence="2" id="KW-1185">Reference proteome</keyword>
<proteinExistence type="predicted"/>
<dbReference type="Proteomes" id="UP000683360">
    <property type="component" value="Unassembled WGS sequence"/>
</dbReference>
<dbReference type="Gene3D" id="2.160.20.10">
    <property type="entry name" value="Single-stranded right-handed beta-helix, Pectin lyase-like"/>
    <property type="match status" value="1"/>
</dbReference>
<accession>A0A8S3QGH6</accession>
<dbReference type="InterPro" id="IPR012334">
    <property type="entry name" value="Pectin_lyas_fold"/>
</dbReference>
<evidence type="ECO:0000313" key="2">
    <source>
        <dbReference type="Proteomes" id="UP000683360"/>
    </source>
</evidence>
<dbReference type="SUPFAM" id="SSF51126">
    <property type="entry name" value="Pectin lyase-like"/>
    <property type="match status" value="1"/>
</dbReference>
<name>A0A8S3QGH6_MYTED</name>
<dbReference type="OrthoDB" id="6113170at2759"/>
<reference evidence="1" key="1">
    <citation type="submission" date="2021-03" db="EMBL/GenBank/DDBJ databases">
        <authorList>
            <person name="Bekaert M."/>
        </authorList>
    </citation>
    <scope>NUCLEOTIDE SEQUENCE</scope>
</reference>
<dbReference type="InterPro" id="IPR011050">
    <property type="entry name" value="Pectin_lyase_fold/virulence"/>
</dbReference>
<comment type="caution">
    <text evidence="1">The sequence shown here is derived from an EMBL/GenBank/DDBJ whole genome shotgun (WGS) entry which is preliminary data.</text>
</comment>